<dbReference type="GO" id="GO:0016491">
    <property type="term" value="F:oxidoreductase activity"/>
    <property type="evidence" value="ECO:0007669"/>
    <property type="project" value="UniProtKB-KW"/>
</dbReference>
<proteinExistence type="inferred from homology"/>
<dbReference type="Pfam" id="PF00881">
    <property type="entry name" value="Nitroreductase"/>
    <property type="match status" value="1"/>
</dbReference>
<organism evidence="7">
    <name type="scientific">Christensenella massiliensis</name>
    <dbReference type="NCBI Taxonomy" id="1805714"/>
    <lineage>
        <taxon>Bacteria</taxon>
        <taxon>Bacillati</taxon>
        <taxon>Bacillota</taxon>
        <taxon>Clostridia</taxon>
        <taxon>Christensenellales</taxon>
        <taxon>Christensenellaceae</taxon>
        <taxon>Christensenella</taxon>
    </lineage>
</organism>
<keyword evidence="4" id="KW-0288">FMN</keyword>
<dbReference type="CDD" id="cd20609">
    <property type="entry name" value="nitroreductase"/>
    <property type="match status" value="1"/>
</dbReference>
<dbReference type="InterPro" id="IPR029479">
    <property type="entry name" value="Nitroreductase"/>
</dbReference>
<dbReference type="InterPro" id="IPR000415">
    <property type="entry name" value="Nitroreductase-like"/>
</dbReference>
<evidence type="ECO:0000259" key="6">
    <source>
        <dbReference type="Pfam" id="PF00881"/>
    </source>
</evidence>
<evidence type="ECO:0000256" key="2">
    <source>
        <dbReference type="ARBA" id="ARBA00007118"/>
    </source>
</evidence>
<evidence type="ECO:0000256" key="5">
    <source>
        <dbReference type="ARBA" id="ARBA00023002"/>
    </source>
</evidence>
<dbReference type="PANTHER" id="PTHR43673">
    <property type="entry name" value="NAD(P)H NITROREDUCTASE YDGI-RELATED"/>
    <property type="match status" value="1"/>
</dbReference>
<dbReference type="PANTHER" id="PTHR43673:SF2">
    <property type="entry name" value="NITROREDUCTASE"/>
    <property type="match status" value="1"/>
</dbReference>
<dbReference type="SUPFAM" id="SSF55469">
    <property type="entry name" value="FMN-dependent nitroreductase-like"/>
    <property type="match status" value="1"/>
</dbReference>
<name>A0AAU8AAU6_9FIRM</name>
<keyword evidence="3" id="KW-0285">Flavoprotein</keyword>
<evidence type="ECO:0000313" key="7">
    <source>
        <dbReference type="EMBL" id="XCC63170.1"/>
    </source>
</evidence>
<keyword evidence="5" id="KW-0560">Oxidoreductase</keyword>
<evidence type="ECO:0000256" key="4">
    <source>
        <dbReference type="ARBA" id="ARBA00022643"/>
    </source>
</evidence>
<accession>A0AAU8AAU6</accession>
<sequence length="172" mass="19629">MGFLELAKKRYSVRKYKNTPVEEEKLKRILEAGRVAPTGKNNQPQRLIVVRSEKGLEKIGKAARIYGAPCVIIVCSDTQETWERPFDGKKLTDIDASIVTDHMMLQATELGLGTLWICWFDPQVLRAEFEIPEHLEIVSLLAVGYADGEPQSPERHGRMRLPLEKTVFYENM</sequence>
<evidence type="ECO:0000256" key="1">
    <source>
        <dbReference type="ARBA" id="ARBA00001917"/>
    </source>
</evidence>
<evidence type="ECO:0000256" key="3">
    <source>
        <dbReference type="ARBA" id="ARBA00022630"/>
    </source>
</evidence>
<comment type="similarity">
    <text evidence="2">Belongs to the nitroreductase family.</text>
</comment>
<dbReference type="RefSeq" id="WP_079546979.1">
    <property type="nucleotide sequence ID" value="NZ_CP117826.1"/>
</dbReference>
<reference evidence="7" key="1">
    <citation type="submission" date="2023-02" db="EMBL/GenBank/DDBJ databases">
        <title>Gut commensal Christensenella minuta modulates host metabolism via a new class of secondary bile acids.</title>
        <authorList>
            <person name="Liu C."/>
        </authorList>
    </citation>
    <scope>NUCLEOTIDE SEQUENCE</scope>
    <source>
        <strain evidence="7">CA70</strain>
    </source>
</reference>
<feature type="domain" description="Nitroreductase" evidence="6">
    <location>
        <begin position="8"/>
        <end position="63"/>
    </location>
</feature>
<dbReference type="Gene3D" id="3.40.109.10">
    <property type="entry name" value="NADH Oxidase"/>
    <property type="match status" value="1"/>
</dbReference>
<gene>
    <name evidence="7" type="ORF">PUP29_04450</name>
</gene>
<dbReference type="EMBL" id="CP117826">
    <property type="protein sequence ID" value="XCC63170.1"/>
    <property type="molecule type" value="Genomic_DNA"/>
</dbReference>
<dbReference type="AlphaFoldDB" id="A0AAU8AAU6"/>
<protein>
    <submittedName>
        <fullName evidence="7">Nitroreductase family protein</fullName>
    </submittedName>
</protein>
<comment type="cofactor">
    <cofactor evidence="1">
        <name>FMN</name>
        <dbReference type="ChEBI" id="CHEBI:58210"/>
    </cofactor>
</comment>